<keyword evidence="4" id="KW-0539">Nucleus</keyword>
<reference evidence="6" key="3">
    <citation type="submission" date="2021-05" db="UniProtKB">
        <authorList>
            <consortium name="EnsemblPlants"/>
        </authorList>
    </citation>
    <scope>IDENTIFICATION</scope>
    <source>
        <strain evidence="6">cv. B73</strain>
    </source>
</reference>
<evidence type="ECO:0000256" key="5">
    <source>
        <dbReference type="SAM" id="MobiDB-lite"/>
    </source>
</evidence>
<dbReference type="InterPro" id="IPR039776">
    <property type="entry name" value="Pds5"/>
</dbReference>
<dbReference type="PANTHER" id="PTHR12663:SF44">
    <property type="entry name" value="OS02G0612800 PROTEIN"/>
    <property type="match status" value="1"/>
</dbReference>
<keyword evidence="7" id="KW-1185">Reference proteome</keyword>
<dbReference type="GO" id="GO:0007064">
    <property type="term" value="P:mitotic sister chromatid cohesion"/>
    <property type="evidence" value="ECO:0007669"/>
    <property type="project" value="InterPro"/>
</dbReference>
<sequence length="212" mass="23181">MLDLECDDLINDMFHHFLRTVNSGHSEAVICCMETIIMRLVIEESEDVQPQIASCLLQNVRKEEKVSSLIFFSHQQHRFLLLEILVCKLFISRAGAATTTVWTGGPSASSSTSSSTAARPSRATPRRPPSRTSSPSRPLTLSWTARPTHPIPAAGPRGAAAGARPTPPHGRHAWHRRDQVAPVLRQRGLGAHPVRSATSGAGQGHRDPRGRR</sequence>
<evidence type="ECO:0000256" key="3">
    <source>
        <dbReference type="ARBA" id="ARBA00023204"/>
    </source>
</evidence>
<dbReference type="AlphaFoldDB" id="A0A804U720"/>
<accession>A0A804U720</accession>
<keyword evidence="2" id="KW-0227">DNA damage</keyword>
<dbReference type="GO" id="GO:0005634">
    <property type="term" value="C:nucleus"/>
    <property type="evidence" value="ECO:0007669"/>
    <property type="project" value="UniProtKB-SubCell"/>
</dbReference>
<protein>
    <submittedName>
        <fullName evidence="6">Uncharacterized protein</fullName>
    </submittedName>
</protein>
<proteinExistence type="predicted"/>
<dbReference type="Gramene" id="Zm00001eb226200_T001">
    <property type="protein sequence ID" value="Zm00001eb226200_P001"/>
    <property type="gene ID" value="Zm00001eb226200"/>
</dbReference>
<dbReference type="InParanoid" id="A0A804U720"/>
<dbReference type="GO" id="GO:0006281">
    <property type="term" value="P:DNA repair"/>
    <property type="evidence" value="ECO:0007669"/>
    <property type="project" value="UniProtKB-KW"/>
</dbReference>
<organism evidence="6 7">
    <name type="scientific">Zea mays</name>
    <name type="common">Maize</name>
    <dbReference type="NCBI Taxonomy" id="4577"/>
    <lineage>
        <taxon>Eukaryota</taxon>
        <taxon>Viridiplantae</taxon>
        <taxon>Streptophyta</taxon>
        <taxon>Embryophyta</taxon>
        <taxon>Tracheophyta</taxon>
        <taxon>Spermatophyta</taxon>
        <taxon>Magnoliopsida</taxon>
        <taxon>Liliopsida</taxon>
        <taxon>Poales</taxon>
        <taxon>Poaceae</taxon>
        <taxon>PACMAD clade</taxon>
        <taxon>Panicoideae</taxon>
        <taxon>Andropogonodae</taxon>
        <taxon>Andropogoneae</taxon>
        <taxon>Tripsacinae</taxon>
        <taxon>Zea</taxon>
    </lineage>
</organism>
<dbReference type="Proteomes" id="UP000007305">
    <property type="component" value="Chromosome 5"/>
</dbReference>
<evidence type="ECO:0000313" key="6">
    <source>
        <dbReference type="EnsemblPlants" id="Zm00001eb226200_P001"/>
    </source>
</evidence>
<dbReference type="EnsemblPlants" id="Zm00001eb226200_T001">
    <property type="protein sequence ID" value="Zm00001eb226200_P001"/>
    <property type="gene ID" value="Zm00001eb226200"/>
</dbReference>
<evidence type="ECO:0000313" key="7">
    <source>
        <dbReference type="Proteomes" id="UP000007305"/>
    </source>
</evidence>
<keyword evidence="3" id="KW-0234">DNA repair</keyword>
<comment type="subcellular location">
    <subcellularLocation>
        <location evidence="1">Nucleus</location>
    </subcellularLocation>
</comment>
<feature type="compositionally biased region" description="Low complexity" evidence="5">
    <location>
        <begin position="151"/>
        <end position="164"/>
    </location>
</feature>
<feature type="region of interest" description="Disordered" evidence="5">
    <location>
        <begin position="101"/>
        <end position="212"/>
    </location>
</feature>
<evidence type="ECO:0000256" key="1">
    <source>
        <dbReference type="ARBA" id="ARBA00004123"/>
    </source>
</evidence>
<feature type="compositionally biased region" description="Low complexity" evidence="5">
    <location>
        <begin position="101"/>
        <end position="123"/>
    </location>
</feature>
<name>A0A804U720_MAIZE</name>
<reference evidence="6" key="2">
    <citation type="submission" date="2019-07" db="EMBL/GenBank/DDBJ databases">
        <authorList>
            <person name="Seetharam A."/>
            <person name="Woodhouse M."/>
            <person name="Cannon E."/>
        </authorList>
    </citation>
    <scope>NUCLEOTIDE SEQUENCE [LARGE SCALE GENOMIC DNA]</scope>
    <source>
        <strain evidence="6">cv. B73</strain>
    </source>
</reference>
<evidence type="ECO:0000256" key="4">
    <source>
        <dbReference type="ARBA" id="ARBA00023242"/>
    </source>
</evidence>
<evidence type="ECO:0000256" key="2">
    <source>
        <dbReference type="ARBA" id="ARBA00022763"/>
    </source>
</evidence>
<dbReference type="PANTHER" id="PTHR12663">
    <property type="entry name" value="ANDROGEN INDUCED INHIBITOR OF PROLIFERATION AS3 / PDS5-RELATED"/>
    <property type="match status" value="1"/>
</dbReference>
<dbReference type="Pfam" id="PF20168">
    <property type="entry name" value="PDS5"/>
    <property type="match status" value="1"/>
</dbReference>
<reference evidence="7" key="1">
    <citation type="journal article" date="2009" name="Science">
        <title>The B73 maize genome: complexity, diversity, and dynamics.</title>
        <authorList>
            <person name="Schnable P.S."/>
            <person name="Ware D."/>
            <person name="Fulton R.S."/>
            <person name="Stein J.C."/>
            <person name="Wei F."/>
            <person name="Pasternak S."/>
            <person name="Liang C."/>
            <person name="Zhang J."/>
            <person name="Fulton L."/>
            <person name="Graves T.A."/>
            <person name="Minx P."/>
            <person name="Reily A.D."/>
            <person name="Courtney L."/>
            <person name="Kruchowski S.S."/>
            <person name="Tomlinson C."/>
            <person name="Strong C."/>
            <person name="Delehaunty K."/>
            <person name="Fronick C."/>
            <person name="Courtney B."/>
            <person name="Rock S.M."/>
            <person name="Belter E."/>
            <person name="Du F."/>
            <person name="Kim K."/>
            <person name="Abbott R.M."/>
            <person name="Cotton M."/>
            <person name="Levy A."/>
            <person name="Marchetto P."/>
            <person name="Ochoa K."/>
            <person name="Jackson S.M."/>
            <person name="Gillam B."/>
            <person name="Chen W."/>
            <person name="Yan L."/>
            <person name="Higginbotham J."/>
            <person name="Cardenas M."/>
            <person name="Waligorski J."/>
            <person name="Applebaum E."/>
            <person name="Phelps L."/>
            <person name="Falcone J."/>
            <person name="Kanchi K."/>
            <person name="Thane T."/>
            <person name="Scimone A."/>
            <person name="Thane N."/>
            <person name="Henke J."/>
            <person name="Wang T."/>
            <person name="Ruppert J."/>
            <person name="Shah N."/>
            <person name="Rotter K."/>
            <person name="Hodges J."/>
            <person name="Ingenthron E."/>
            <person name="Cordes M."/>
            <person name="Kohlberg S."/>
            <person name="Sgro J."/>
            <person name="Delgado B."/>
            <person name="Mead K."/>
            <person name="Chinwalla A."/>
            <person name="Leonard S."/>
            <person name="Crouse K."/>
            <person name="Collura K."/>
            <person name="Kudrna D."/>
            <person name="Currie J."/>
            <person name="He R."/>
            <person name="Angelova A."/>
            <person name="Rajasekar S."/>
            <person name="Mueller T."/>
            <person name="Lomeli R."/>
            <person name="Scara G."/>
            <person name="Ko A."/>
            <person name="Delaney K."/>
            <person name="Wissotski M."/>
            <person name="Lopez G."/>
            <person name="Campos D."/>
            <person name="Braidotti M."/>
            <person name="Ashley E."/>
            <person name="Golser W."/>
            <person name="Kim H."/>
            <person name="Lee S."/>
            <person name="Lin J."/>
            <person name="Dujmic Z."/>
            <person name="Kim W."/>
            <person name="Talag J."/>
            <person name="Zuccolo A."/>
            <person name="Fan C."/>
            <person name="Sebastian A."/>
            <person name="Kramer M."/>
            <person name="Spiegel L."/>
            <person name="Nascimento L."/>
            <person name="Zutavern T."/>
            <person name="Miller B."/>
            <person name="Ambroise C."/>
            <person name="Muller S."/>
            <person name="Spooner W."/>
            <person name="Narechania A."/>
            <person name="Ren L."/>
            <person name="Wei S."/>
            <person name="Kumari S."/>
            <person name="Faga B."/>
            <person name="Levy M.J."/>
            <person name="McMahan L."/>
            <person name="Van Buren P."/>
            <person name="Vaughn M.W."/>
            <person name="Ying K."/>
            <person name="Yeh C.-T."/>
            <person name="Emrich S.J."/>
            <person name="Jia Y."/>
            <person name="Kalyanaraman A."/>
            <person name="Hsia A.-P."/>
            <person name="Barbazuk W.B."/>
            <person name="Baucom R.S."/>
            <person name="Brutnell T.P."/>
            <person name="Carpita N.C."/>
            <person name="Chaparro C."/>
            <person name="Chia J.-M."/>
            <person name="Deragon J.-M."/>
            <person name="Estill J.C."/>
            <person name="Fu Y."/>
            <person name="Jeddeloh J.A."/>
            <person name="Han Y."/>
            <person name="Lee H."/>
            <person name="Li P."/>
            <person name="Lisch D.R."/>
            <person name="Liu S."/>
            <person name="Liu Z."/>
            <person name="Nagel D.H."/>
            <person name="McCann M.C."/>
            <person name="SanMiguel P."/>
            <person name="Myers A.M."/>
            <person name="Nettleton D."/>
            <person name="Nguyen J."/>
            <person name="Penning B.W."/>
            <person name="Ponnala L."/>
            <person name="Schneider K.L."/>
            <person name="Schwartz D.C."/>
            <person name="Sharma A."/>
            <person name="Soderlund C."/>
            <person name="Springer N.M."/>
            <person name="Sun Q."/>
            <person name="Wang H."/>
            <person name="Waterman M."/>
            <person name="Westerman R."/>
            <person name="Wolfgruber T.K."/>
            <person name="Yang L."/>
            <person name="Yu Y."/>
            <person name="Zhang L."/>
            <person name="Zhou S."/>
            <person name="Zhu Q."/>
            <person name="Bennetzen J.L."/>
            <person name="Dawe R.K."/>
            <person name="Jiang J."/>
            <person name="Jiang N."/>
            <person name="Presting G.G."/>
            <person name="Wessler S.R."/>
            <person name="Aluru S."/>
            <person name="Martienssen R.A."/>
            <person name="Clifton S.W."/>
            <person name="McCombie W.R."/>
            <person name="Wing R.A."/>
            <person name="Wilson R.K."/>
        </authorList>
    </citation>
    <scope>NUCLEOTIDE SEQUENCE [LARGE SCALE GENOMIC DNA]</scope>
    <source>
        <strain evidence="7">cv. B73</strain>
    </source>
</reference>